<name>A0A941J1T2_9BACT</name>
<dbReference type="Pfam" id="PF03929">
    <property type="entry name" value="PepSY_TM"/>
    <property type="match status" value="1"/>
</dbReference>
<evidence type="ECO:0000313" key="3">
    <source>
        <dbReference type="Proteomes" id="UP000679220"/>
    </source>
</evidence>
<keyword evidence="3" id="KW-1185">Reference proteome</keyword>
<dbReference type="Proteomes" id="UP000679220">
    <property type="component" value="Unassembled WGS sequence"/>
</dbReference>
<reference evidence="2" key="2">
    <citation type="submission" date="2021-04" db="EMBL/GenBank/DDBJ databases">
        <authorList>
            <person name="Zhang T."/>
            <person name="Zhang Y."/>
            <person name="Lu D."/>
            <person name="Zuo D."/>
            <person name="Du Z."/>
        </authorList>
    </citation>
    <scope>NUCLEOTIDE SEQUENCE</scope>
    <source>
        <strain evidence="2">JR1</strain>
    </source>
</reference>
<accession>A0A941J1T2</accession>
<sequence>MKFWRKYHKWAGIILCFFLILFSFSGILLNHRQAISSIDIPRQYLSESYQYDNWNNAAIKGSIKLDSTQSIFYGNIGCWALSSATNEWTDFNQGFDKGIDNRKVTSMLLTNNQRLFAGTLFGLYEFHNNQWNCISLDIENEHITDLIEHKQQLLVLTRSELAKFDLTSNSYQLMQLPAPNDFDGKSSLFKTIWLLHSGEVLGFSGKIIVDIIAIIIIFLSVTGIIWFLSPSLIKQRKKRQRSASKHKQLFRFSVKWHNKIGYYAIILLVFTTFTGIFLRPPLLIAIANAQVKSIPFTVLDSPNAWYDQLRAIRYNQKYEVFFVSTSNGMYALTADFAEMVKVPNQPPVSVMGINVFEQKSEEHYLIGSFSGLYLWNPFDNSCFNYITRQPHKANTGMSRPIGTHMATGYYQDGTQEVYFDYNSGAQTLTRDGYFSPMQESIKNASPVSLWNTALEIHTGRIFQDLIGSFYILIVPIIGLTTIALLLSGLWIYIKKFNN</sequence>
<keyword evidence="1" id="KW-1133">Transmembrane helix</keyword>
<dbReference type="AlphaFoldDB" id="A0A941J1T2"/>
<keyword evidence="1" id="KW-0812">Transmembrane</keyword>
<feature type="transmembrane region" description="Helical" evidence="1">
    <location>
        <begin position="469"/>
        <end position="493"/>
    </location>
</feature>
<comment type="caution">
    <text evidence="2">The sequence shown here is derived from an EMBL/GenBank/DDBJ whole genome shotgun (WGS) entry which is preliminary data.</text>
</comment>
<dbReference type="PANTHER" id="PTHR34219:SF3">
    <property type="entry name" value="BLL7967 PROTEIN"/>
    <property type="match status" value="1"/>
</dbReference>
<proteinExistence type="predicted"/>
<gene>
    <name evidence="2" type="ORF">KDU71_20555</name>
</gene>
<protein>
    <submittedName>
        <fullName evidence="2">PepSY domain-containing protein</fullName>
    </submittedName>
</protein>
<dbReference type="InterPro" id="IPR005625">
    <property type="entry name" value="PepSY-ass_TM"/>
</dbReference>
<dbReference type="PANTHER" id="PTHR34219">
    <property type="entry name" value="IRON-REGULATED INNER MEMBRANE PROTEIN-RELATED"/>
    <property type="match status" value="1"/>
</dbReference>
<reference evidence="2" key="1">
    <citation type="journal article" date="2018" name="Int. J. Syst. Evol. Microbiol.">
        <title>Carboxylicivirga sediminis sp. nov., isolated from coastal sediment.</title>
        <authorList>
            <person name="Wang F.Q."/>
            <person name="Ren L.H."/>
            <person name="Zou R.J."/>
            <person name="Sun Y.Z."/>
            <person name="Liu X.J."/>
            <person name="Jiang F."/>
            <person name="Liu L.J."/>
        </authorList>
    </citation>
    <scope>NUCLEOTIDE SEQUENCE</scope>
    <source>
        <strain evidence="2">JR1</strain>
    </source>
</reference>
<dbReference type="EMBL" id="JAGTAR010000045">
    <property type="protein sequence ID" value="MBR8537972.1"/>
    <property type="molecule type" value="Genomic_DNA"/>
</dbReference>
<evidence type="ECO:0000256" key="1">
    <source>
        <dbReference type="SAM" id="Phobius"/>
    </source>
</evidence>
<evidence type="ECO:0000313" key="2">
    <source>
        <dbReference type="EMBL" id="MBR8537972.1"/>
    </source>
</evidence>
<feature type="transmembrane region" description="Helical" evidence="1">
    <location>
        <begin position="260"/>
        <end position="278"/>
    </location>
</feature>
<dbReference type="RefSeq" id="WP_212192996.1">
    <property type="nucleotide sequence ID" value="NZ_JAGTAR010000045.1"/>
</dbReference>
<dbReference type="InterPro" id="IPR015943">
    <property type="entry name" value="WD40/YVTN_repeat-like_dom_sf"/>
</dbReference>
<organism evidence="2 3">
    <name type="scientific">Carboxylicivirga sediminis</name>
    <dbReference type="NCBI Taxonomy" id="2006564"/>
    <lineage>
        <taxon>Bacteria</taxon>
        <taxon>Pseudomonadati</taxon>
        <taxon>Bacteroidota</taxon>
        <taxon>Bacteroidia</taxon>
        <taxon>Marinilabiliales</taxon>
        <taxon>Marinilabiliaceae</taxon>
        <taxon>Carboxylicivirga</taxon>
    </lineage>
</organism>
<feature type="transmembrane region" description="Helical" evidence="1">
    <location>
        <begin position="207"/>
        <end position="229"/>
    </location>
</feature>
<dbReference type="Gene3D" id="2.130.10.10">
    <property type="entry name" value="YVTN repeat-like/Quinoprotein amine dehydrogenase"/>
    <property type="match status" value="1"/>
</dbReference>
<keyword evidence="1" id="KW-0472">Membrane</keyword>